<dbReference type="Proteomes" id="UP000593574">
    <property type="component" value="Unassembled WGS sequence"/>
</dbReference>
<sequence>MVPCFKTDKLNVTFWPSSNSLAFVNGIEFVSMPNNMYVKHQDNSVSFVNSKIPFDIPDATAFETVYCLNVGRATVANINDTGMFRTWLDDSPYIFESA</sequence>
<dbReference type="PANTHER" id="PTHR34590:SF5">
    <property type="entry name" value="OS04G0586500 PROTEIN"/>
    <property type="match status" value="1"/>
</dbReference>
<comment type="caution">
    <text evidence="1">The sequence shown here is derived from an EMBL/GenBank/DDBJ whole genome shotgun (WGS) entry which is preliminary data.</text>
</comment>
<dbReference type="AlphaFoldDB" id="A0A7J8YX59"/>
<reference evidence="1 2" key="1">
    <citation type="journal article" date="2019" name="Genome Biol. Evol.">
        <title>Insights into the evolution of the New World diploid cottons (Gossypium, subgenus Houzingenia) based on genome sequencing.</title>
        <authorList>
            <person name="Grover C.E."/>
            <person name="Arick M.A. 2nd"/>
            <person name="Thrash A."/>
            <person name="Conover J.L."/>
            <person name="Sanders W.S."/>
            <person name="Peterson D.G."/>
            <person name="Frelichowski J.E."/>
            <person name="Scheffler J.A."/>
            <person name="Scheffler B.E."/>
            <person name="Wendel J.F."/>
        </authorList>
    </citation>
    <scope>NUCLEOTIDE SEQUENCE [LARGE SCALE GENOMIC DNA]</scope>
    <source>
        <strain evidence="1">4</strain>
        <tissue evidence="1">Leaf</tissue>
    </source>
</reference>
<dbReference type="EMBL" id="JABEZV010000001">
    <property type="protein sequence ID" value="MBA0703912.1"/>
    <property type="molecule type" value="Genomic_DNA"/>
</dbReference>
<dbReference type="GO" id="GO:0004714">
    <property type="term" value="F:transmembrane receptor protein tyrosine kinase activity"/>
    <property type="evidence" value="ECO:0007669"/>
    <property type="project" value="InterPro"/>
</dbReference>
<name>A0A7J8YX59_9ROSI</name>
<evidence type="ECO:0008006" key="3">
    <source>
        <dbReference type="Google" id="ProtNLM"/>
    </source>
</evidence>
<accession>A0A7J8YX59</accession>
<evidence type="ECO:0000313" key="2">
    <source>
        <dbReference type="Proteomes" id="UP000593574"/>
    </source>
</evidence>
<keyword evidence="2" id="KW-1185">Reference proteome</keyword>
<proteinExistence type="predicted"/>
<evidence type="ECO:0000313" key="1">
    <source>
        <dbReference type="EMBL" id="MBA0703912.1"/>
    </source>
</evidence>
<dbReference type="PANTHER" id="PTHR34590">
    <property type="entry name" value="OS03G0124300 PROTEIN-RELATED"/>
    <property type="match status" value="1"/>
</dbReference>
<protein>
    <recommendedName>
        <fullName evidence="3">Malectin-like domain-containing protein</fullName>
    </recommendedName>
</protein>
<organism evidence="1 2">
    <name type="scientific">Gossypium laxum</name>
    <dbReference type="NCBI Taxonomy" id="34288"/>
    <lineage>
        <taxon>Eukaryota</taxon>
        <taxon>Viridiplantae</taxon>
        <taxon>Streptophyta</taxon>
        <taxon>Embryophyta</taxon>
        <taxon>Tracheophyta</taxon>
        <taxon>Spermatophyta</taxon>
        <taxon>Magnoliopsida</taxon>
        <taxon>eudicotyledons</taxon>
        <taxon>Gunneridae</taxon>
        <taxon>Pentapetalae</taxon>
        <taxon>rosids</taxon>
        <taxon>malvids</taxon>
        <taxon>Malvales</taxon>
        <taxon>Malvaceae</taxon>
        <taxon>Malvoideae</taxon>
        <taxon>Gossypium</taxon>
    </lineage>
</organism>
<dbReference type="InterPro" id="IPR045272">
    <property type="entry name" value="ANXUR1/2-like"/>
</dbReference>
<gene>
    <name evidence="1" type="ORF">Golax_016204</name>
</gene>